<gene>
    <name evidence="1" type="ORF">GCM10011579_092590</name>
</gene>
<evidence type="ECO:0000313" key="1">
    <source>
        <dbReference type="EMBL" id="GGN93779.1"/>
    </source>
</evidence>
<reference evidence="1 2" key="1">
    <citation type="journal article" date="2014" name="Int. J. Syst. Evol. Microbiol.">
        <title>Complete genome sequence of Corynebacterium casei LMG S-19264T (=DSM 44701T), isolated from a smear-ripened cheese.</title>
        <authorList>
            <consortium name="US DOE Joint Genome Institute (JGI-PGF)"/>
            <person name="Walter F."/>
            <person name="Albersmeier A."/>
            <person name="Kalinowski J."/>
            <person name="Ruckert C."/>
        </authorList>
    </citation>
    <scope>NUCLEOTIDE SEQUENCE [LARGE SCALE GENOMIC DNA]</scope>
    <source>
        <strain evidence="1 2">CGMCC 4.7111</strain>
    </source>
</reference>
<evidence type="ECO:0000313" key="2">
    <source>
        <dbReference type="Proteomes" id="UP000600365"/>
    </source>
</evidence>
<dbReference type="AlphaFoldDB" id="A0A917YHD0"/>
<dbReference type="RefSeq" id="WP_189192184.1">
    <property type="nucleotide sequence ID" value="NZ_BMMM01000029.1"/>
</dbReference>
<comment type="caution">
    <text evidence="1">The sequence shown here is derived from an EMBL/GenBank/DDBJ whole genome shotgun (WGS) entry which is preliminary data.</text>
</comment>
<accession>A0A917YHD0</accession>
<name>A0A917YHD0_9ACTN</name>
<sequence length="356" mass="39321">MTDDRSFPGDWTDRHQRALDAALQAALDTEAGLNEILLQSHHDACIEALDTVLDTEAGLAAILSPTSPPVPRLTRTDAGHQAPDPTQKIIRSVSPARRIALRRHPDLTTATRLLSRAVALAADPRRTWSGVRSLALDIVLELARCLPQDMTAAGPRSIELSLDQISCLDRTRDLYDDLWLSHPRDNPQDLYLARDRARDLVLIFTMADELDNNPALTRAHARGRDVVFVLDGIRRGERLREDTADHACAVSSDLTRVCIREISRTIGQLLGADLLLFNAASLGAFLDDFTKADLRTANLAGTDLIGVLWSENTTLWPGSIDVEHLKARSESVPHEQGVWVVRSDQARTRDPAERNA</sequence>
<proteinExistence type="predicted"/>
<dbReference type="Proteomes" id="UP000600365">
    <property type="component" value="Unassembled WGS sequence"/>
</dbReference>
<organism evidence="1 2">
    <name type="scientific">Streptomyces albiflavescens</name>
    <dbReference type="NCBI Taxonomy" id="1623582"/>
    <lineage>
        <taxon>Bacteria</taxon>
        <taxon>Bacillati</taxon>
        <taxon>Actinomycetota</taxon>
        <taxon>Actinomycetes</taxon>
        <taxon>Kitasatosporales</taxon>
        <taxon>Streptomycetaceae</taxon>
        <taxon>Streptomyces</taxon>
    </lineage>
</organism>
<dbReference type="EMBL" id="BMMM01000029">
    <property type="protein sequence ID" value="GGN93779.1"/>
    <property type="molecule type" value="Genomic_DNA"/>
</dbReference>
<protein>
    <recommendedName>
        <fullName evidence="3">Pentapeptide repeat-containing protein</fullName>
    </recommendedName>
</protein>
<evidence type="ECO:0008006" key="3">
    <source>
        <dbReference type="Google" id="ProtNLM"/>
    </source>
</evidence>
<keyword evidence="2" id="KW-1185">Reference proteome</keyword>